<dbReference type="InterPro" id="IPR012677">
    <property type="entry name" value="Nucleotide-bd_a/b_plait_sf"/>
</dbReference>
<proteinExistence type="inferred from homology"/>
<evidence type="ECO:0000313" key="7">
    <source>
        <dbReference type="EMBL" id="GIZ03633.1"/>
    </source>
</evidence>
<dbReference type="PANTHER" id="PTHR13112:SF0">
    <property type="entry name" value="FI21285P1"/>
    <property type="match status" value="1"/>
</dbReference>
<dbReference type="GO" id="GO:0045727">
    <property type="term" value="P:positive regulation of translation"/>
    <property type="evidence" value="ECO:0007669"/>
    <property type="project" value="TreeGrafter"/>
</dbReference>
<dbReference type="InterPro" id="IPR039722">
    <property type="entry name" value="Upf3"/>
</dbReference>
<protein>
    <submittedName>
        <fullName evidence="7">Regulator of nonsense transcripts 3A</fullName>
    </submittedName>
</protein>
<dbReference type="Gene3D" id="3.30.70.330">
    <property type="match status" value="1"/>
</dbReference>
<feature type="domain" description="UPF3" evidence="6">
    <location>
        <begin position="37"/>
        <end position="227"/>
    </location>
</feature>
<comment type="caution">
    <text evidence="7">The sequence shown here is derived from an EMBL/GenBank/DDBJ whole genome shotgun (WGS) entry which is preliminary data.</text>
</comment>
<accession>A0AAV4Y970</accession>
<feature type="compositionally biased region" description="Basic and acidic residues" evidence="5">
    <location>
        <begin position="231"/>
        <end position="284"/>
    </location>
</feature>
<dbReference type="AlphaFoldDB" id="A0AAV4Y970"/>
<dbReference type="GO" id="GO:0005737">
    <property type="term" value="C:cytoplasm"/>
    <property type="evidence" value="ECO:0007669"/>
    <property type="project" value="TreeGrafter"/>
</dbReference>
<keyword evidence="4" id="KW-0539">Nucleus</keyword>
<feature type="compositionally biased region" description="Basic and acidic residues" evidence="5">
    <location>
        <begin position="366"/>
        <end position="384"/>
    </location>
</feature>
<dbReference type="Proteomes" id="UP001054945">
    <property type="component" value="Unassembled WGS sequence"/>
</dbReference>
<name>A0AAV4Y970_CAEEX</name>
<feature type="compositionally biased region" description="Low complexity" evidence="5">
    <location>
        <begin position="595"/>
        <end position="611"/>
    </location>
</feature>
<dbReference type="GO" id="GO:0000184">
    <property type="term" value="P:nuclear-transcribed mRNA catabolic process, nonsense-mediated decay"/>
    <property type="evidence" value="ECO:0007669"/>
    <property type="project" value="UniProtKB-KW"/>
</dbReference>
<evidence type="ECO:0000259" key="6">
    <source>
        <dbReference type="Pfam" id="PF03467"/>
    </source>
</evidence>
<organism evidence="7 8">
    <name type="scientific">Caerostris extrusa</name>
    <name type="common">Bark spider</name>
    <name type="synonym">Caerostris bankana</name>
    <dbReference type="NCBI Taxonomy" id="172846"/>
    <lineage>
        <taxon>Eukaryota</taxon>
        <taxon>Metazoa</taxon>
        <taxon>Ecdysozoa</taxon>
        <taxon>Arthropoda</taxon>
        <taxon>Chelicerata</taxon>
        <taxon>Arachnida</taxon>
        <taxon>Araneae</taxon>
        <taxon>Araneomorphae</taxon>
        <taxon>Entelegynae</taxon>
        <taxon>Araneoidea</taxon>
        <taxon>Araneidae</taxon>
        <taxon>Caerostris</taxon>
    </lineage>
</organism>
<sequence length="630" mass="73194">MSTIGYKARDNSGGRTRRVITSESYKFKMKREKTFLTKVVIRRLPPTMTEDQFLDQISPVPDHDYMYFAKADMRLGPHAFSRAVINFLIPEDIFLFKDKFDGYVFVDNKGKYSVNNLKQLKLIVHFIFIYVNYNFTGNEYPAVVEFAPFQKIPKKRNPKKRDAKCGTIENDPDYLKFLESLKNPDEVALPTAEVYLEEIESREKELKANNGVPKVSTPLIEYLTALKKEQQKIREEKKEERKRKEMEKKRIREEERRRRKAEKDKERAKEKFKEKESLSEKETTDDHEESSSVSDTLKHVEPIVQVLKNPEREKDQKEVVVTTPQKSKDYYASSRVNKDKDRNKKEWERMRPKERQKAPVRTYFNSEKDRSRREKADYKLDKLYSNKKPGFHENPFVKKKEVKETDVPSEDSKKDNSTGDSKKDNTVEDSKTDKSIEDSKEDKSAEDKPAEDSKMDKSGEDTEDKSIDNCKEDKSVEDFKGDNADLDTKVNSQWPTKDKRDSSCPGNVESLGSQKDKNEISCKEFKNSSKSVTSDDVSNVNEASKSDSNNDYKDREKDPRTERRIRNKDRPSIEIYRPGMRRFSQQRNSPHKEISTSASNSSSPSPTPSFTVGTVQAHVKNEDGDKISPV</sequence>
<feature type="compositionally biased region" description="Basic and acidic residues" evidence="5">
    <location>
        <begin position="336"/>
        <end position="357"/>
    </location>
</feature>
<feature type="compositionally biased region" description="Basic and acidic residues" evidence="5">
    <location>
        <begin position="544"/>
        <end position="572"/>
    </location>
</feature>
<evidence type="ECO:0000313" key="8">
    <source>
        <dbReference type="Proteomes" id="UP001054945"/>
    </source>
</evidence>
<keyword evidence="3" id="KW-0866">Nonsense-mediated mRNA decay</keyword>
<reference evidence="7 8" key="1">
    <citation type="submission" date="2021-06" db="EMBL/GenBank/DDBJ databases">
        <title>Caerostris extrusa draft genome.</title>
        <authorList>
            <person name="Kono N."/>
            <person name="Arakawa K."/>
        </authorList>
    </citation>
    <scope>NUCLEOTIDE SEQUENCE [LARGE SCALE GENOMIC DNA]</scope>
</reference>
<dbReference type="SUPFAM" id="SSF54928">
    <property type="entry name" value="RNA-binding domain, RBD"/>
    <property type="match status" value="1"/>
</dbReference>
<feature type="compositionally biased region" description="Basic and acidic residues" evidence="5">
    <location>
        <begin position="395"/>
        <end position="488"/>
    </location>
</feature>
<feature type="compositionally biased region" description="Basic and acidic residues" evidence="5">
    <location>
        <begin position="619"/>
        <end position="630"/>
    </location>
</feature>
<feature type="region of interest" description="Disordered" evidence="5">
    <location>
        <begin position="231"/>
        <end position="630"/>
    </location>
</feature>
<dbReference type="InterPro" id="IPR035979">
    <property type="entry name" value="RBD_domain_sf"/>
</dbReference>
<feature type="compositionally biased region" description="Polar residues" evidence="5">
    <location>
        <begin position="528"/>
        <end position="543"/>
    </location>
</feature>
<feature type="compositionally biased region" description="Basic and acidic residues" evidence="5">
    <location>
        <begin position="309"/>
        <end position="318"/>
    </location>
</feature>
<gene>
    <name evidence="7" type="primary">upf3a</name>
    <name evidence="7" type="ORF">CEXT_763821</name>
</gene>
<feature type="compositionally biased region" description="Basic and acidic residues" evidence="5">
    <location>
        <begin position="514"/>
        <end position="527"/>
    </location>
</feature>
<evidence type="ECO:0000256" key="2">
    <source>
        <dbReference type="ARBA" id="ARBA00005991"/>
    </source>
</evidence>
<evidence type="ECO:0000256" key="1">
    <source>
        <dbReference type="ARBA" id="ARBA00004123"/>
    </source>
</evidence>
<dbReference type="InterPro" id="IPR005120">
    <property type="entry name" value="UPF3_dom"/>
</dbReference>
<dbReference type="GO" id="GO:0005730">
    <property type="term" value="C:nucleolus"/>
    <property type="evidence" value="ECO:0007669"/>
    <property type="project" value="TreeGrafter"/>
</dbReference>
<comment type="subcellular location">
    <subcellularLocation>
        <location evidence="1">Nucleus</location>
    </subcellularLocation>
</comment>
<comment type="similarity">
    <text evidence="2">Belongs to the RENT3 family.</text>
</comment>
<dbReference type="PANTHER" id="PTHR13112">
    <property type="entry name" value="UPF3 REGULATOR OF NONSENSE TRANSCRIPTS-LIKE PROTEIN"/>
    <property type="match status" value="1"/>
</dbReference>
<keyword evidence="8" id="KW-1185">Reference proteome</keyword>
<evidence type="ECO:0000256" key="4">
    <source>
        <dbReference type="ARBA" id="ARBA00023242"/>
    </source>
</evidence>
<dbReference type="GO" id="GO:0003729">
    <property type="term" value="F:mRNA binding"/>
    <property type="evidence" value="ECO:0007669"/>
    <property type="project" value="TreeGrafter"/>
</dbReference>
<evidence type="ECO:0000256" key="3">
    <source>
        <dbReference type="ARBA" id="ARBA00023161"/>
    </source>
</evidence>
<evidence type="ECO:0000256" key="5">
    <source>
        <dbReference type="SAM" id="MobiDB-lite"/>
    </source>
</evidence>
<dbReference type="EMBL" id="BPLR01001630">
    <property type="protein sequence ID" value="GIZ03633.1"/>
    <property type="molecule type" value="Genomic_DNA"/>
</dbReference>
<dbReference type="Pfam" id="PF03467">
    <property type="entry name" value="Smg4_UPF3"/>
    <property type="match status" value="1"/>
</dbReference>